<evidence type="ECO:0000313" key="2">
    <source>
        <dbReference type="EMBL" id="GAA1228204.1"/>
    </source>
</evidence>
<keyword evidence="3" id="KW-1185">Reference proteome</keyword>
<dbReference type="Pfam" id="PF20060">
    <property type="entry name" value="DUF6459"/>
    <property type="match status" value="1"/>
</dbReference>
<dbReference type="RefSeq" id="WP_344440758.1">
    <property type="nucleotide sequence ID" value="NZ_BAAALF010000021.1"/>
</dbReference>
<comment type="caution">
    <text evidence="2">The sequence shown here is derived from an EMBL/GenBank/DDBJ whole genome shotgun (WGS) entry which is preliminary data.</text>
</comment>
<protein>
    <submittedName>
        <fullName evidence="2">Uncharacterized protein</fullName>
    </submittedName>
</protein>
<proteinExistence type="predicted"/>
<feature type="region of interest" description="Disordered" evidence="1">
    <location>
        <begin position="1"/>
        <end position="29"/>
    </location>
</feature>
<organism evidence="2 3">
    <name type="scientific">Kitasatospora nipponensis</name>
    <dbReference type="NCBI Taxonomy" id="258049"/>
    <lineage>
        <taxon>Bacteria</taxon>
        <taxon>Bacillati</taxon>
        <taxon>Actinomycetota</taxon>
        <taxon>Actinomycetes</taxon>
        <taxon>Kitasatosporales</taxon>
        <taxon>Streptomycetaceae</taxon>
        <taxon>Kitasatospora</taxon>
    </lineage>
</organism>
<name>A0ABN1W377_9ACTN</name>
<dbReference type="InterPro" id="IPR045596">
    <property type="entry name" value="DUF6459"/>
</dbReference>
<reference evidence="2 3" key="1">
    <citation type="journal article" date="2019" name="Int. J. Syst. Evol. Microbiol.">
        <title>The Global Catalogue of Microorganisms (GCM) 10K type strain sequencing project: providing services to taxonomists for standard genome sequencing and annotation.</title>
        <authorList>
            <consortium name="The Broad Institute Genomics Platform"/>
            <consortium name="The Broad Institute Genome Sequencing Center for Infectious Disease"/>
            <person name="Wu L."/>
            <person name="Ma J."/>
        </authorList>
    </citation>
    <scope>NUCLEOTIDE SEQUENCE [LARGE SCALE GENOMIC DNA]</scope>
    <source>
        <strain evidence="2 3">JCM 13004</strain>
    </source>
</reference>
<sequence>MTPAARSTRHPRAACAATGPGAGAGHPRHARPELAARFAQRLVEVLSGLRPPGQLARHTTHDGYRQLARLAHGGALRPSGGAGRARLGPVHDFAPAAGSLEVCVRVETGHRHHLLAFRLERHRHTEQWQCAAVETR</sequence>
<evidence type="ECO:0000313" key="3">
    <source>
        <dbReference type="Proteomes" id="UP001500037"/>
    </source>
</evidence>
<accession>A0ABN1W377</accession>
<evidence type="ECO:0000256" key="1">
    <source>
        <dbReference type="SAM" id="MobiDB-lite"/>
    </source>
</evidence>
<dbReference type="Proteomes" id="UP001500037">
    <property type="component" value="Unassembled WGS sequence"/>
</dbReference>
<gene>
    <name evidence="2" type="ORF">GCM10009665_18330</name>
</gene>
<dbReference type="EMBL" id="BAAALF010000021">
    <property type="protein sequence ID" value="GAA1228204.1"/>
    <property type="molecule type" value="Genomic_DNA"/>
</dbReference>